<evidence type="ECO:0000256" key="1">
    <source>
        <dbReference type="SAM" id="MobiDB-lite"/>
    </source>
</evidence>
<dbReference type="AlphaFoldDB" id="A0A1L7NMH7"/>
<dbReference type="EMBL" id="AP015030">
    <property type="protein sequence ID" value="BAW26670.1"/>
    <property type="molecule type" value="Genomic_DNA"/>
</dbReference>
<name>A0A1L7NMH7_PSEPU</name>
<keyword evidence="2" id="KW-0614">Plasmid</keyword>
<reference evidence="2 3" key="1">
    <citation type="submission" date="2015-11" db="EMBL/GenBank/DDBJ databases">
        <title>Complete genome sequencing of a biphenyl-degrading bacterium, Pseudomonas putida KF715 (=NBRC110667).</title>
        <authorList>
            <person name="Suenaga H."/>
            <person name="Fujihara N."/>
            <person name="Watanabe T."/>
            <person name="Hirose J."/>
            <person name="Kimura N."/>
            <person name="Yamazoe A."/>
            <person name="Hosoyama A."/>
            <person name="Shimodaira J."/>
            <person name="Furukawa K."/>
        </authorList>
    </citation>
    <scope>NUCLEOTIDE SEQUENCE [LARGE SCALE GENOMIC DNA]</scope>
    <source>
        <strain evidence="2 3">KF715</strain>
        <plasmid evidence="3">Plasmid pkf715a dna</plasmid>
    </source>
</reference>
<sequence length="141" mass="15733">MSAEQTLQQYLISLKEGDVVYRESGANSVDRVRVSRTTRTQIILVTGGRYNRTTGASIGSTSGWERSVIMQPTPQIKAKWQRLYLAKWASKTLPGIFQSLTQEQQAELYRQIKAMEAKNKGVDDGQPVPGTDNESPIPCED</sequence>
<evidence type="ECO:0000313" key="2">
    <source>
        <dbReference type="EMBL" id="BAW26670.1"/>
    </source>
</evidence>
<dbReference type="RefSeq" id="WP_042920948.1">
    <property type="nucleotide sequence ID" value="NZ_AP015030.1"/>
</dbReference>
<feature type="region of interest" description="Disordered" evidence="1">
    <location>
        <begin position="118"/>
        <end position="141"/>
    </location>
</feature>
<accession>A0A1L7NMH7</accession>
<gene>
    <name evidence="2" type="ORF">KF715C_pA1650</name>
</gene>
<proteinExistence type="predicted"/>
<protein>
    <submittedName>
        <fullName evidence="2">Type II secretion system F domain protein</fullName>
    </submittedName>
</protein>
<organism evidence="2 3">
    <name type="scientific">Pseudomonas putida</name>
    <name type="common">Arthrobacter siderocapsulatus</name>
    <dbReference type="NCBI Taxonomy" id="303"/>
    <lineage>
        <taxon>Bacteria</taxon>
        <taxon>Pseudomonadati</taxon>
        <taxon>Pseudomonadota</taxon>
        <taxon>Gammaproteobacteria</taxon>
        <taxon>Pseudomonadales</taxon>
        <taxon>Pseudomonadaceae</taxon>
        <taxon>Pseudomonas</taxon>
    </lineage>
</organism>
<geneLocation type="plasmid" evidence="3">
    <name>pkf715a dna</name>
</geneLocation>
<dbReference type="Proteomes" id="UP000218731">
    <property type="component" value="Plasmid pKF715A"/>
</dbReference>
<evidence type="ECO:0000313" key="3">
    <source>
        <dbReference type="Proteomes" id="UP000218731"/>
    </source>
</evidence>